<evidence type="ECO:0000256" key="9">
    <source>
        <dbReference type="ARBA" id="ARBA00023002"/>
    </source>
</evidence>
<dbReference type="PIRSF" id="PIRSF025648">
    <property type="entry name" value="DDH"/>
    <property type="match status" value="1"/>
</dbReference>
<keyword evidence="15" id="KW-1185">Reference proteome</keyword>
<comment type="caution">
    <text evidence="14">The sequence shown here is derived from an EMBL/GenBank/DDBJ whole genome shotgun (WGS) entry which is preliminary data.</text>
</comment>
<dbReference type="NCBIfam" id="TIGR01921">
    <property type="entry name" value="DAP-DH"/>
    <property type="match status" value="1"/>
</dbReference>
<keyword evidence="6 12" id="KW-0028">Amino-acid biosynthesis</keyword>
<dbReference type="Proteomes" id="UP001371224">
    <property type="component" value="Unassembled WGS sequence"/>
</dbReference>
<evidence type="ECO:0000256" key="2">
    <source>
        <dbReference type="ARBA" id="ARBA00007442"/>
    </source>
</evidence>
<dbReference type="CDD" id="cd02270">
    <property type="entry name" value="meso-DAPDH_N"/>
    <property type="match status" value="1"/>
</dbReference>
<evidence type="ECO:0000313" key="15">
    <source>
        <dbReference type="Proteomes" id="UP001371224"/>
    </source>
</evidence>
<proteinExistence type="inferred from homology"/>
<gene>
    <name evidence="14" type="ORF">WDU99_01270</name>
</gene>
<dbReference type="InterPro" id="IPR036291">
    <property type="entry name" value="NAD(P)-bd_dom_sf"/>
</dbReference>
<dbReference type="EMBL" id="JBBDGM010000001">
    <property type="protein sequence ID" value="MEJ1086941.1"/>
    <property type="molecule type" value="Genomic_DNA"/>
</dbReference>
<organism evidence="14 15">
    <name type="scientific">Microbacterium bandirmense</name>
    <dbReference type="NCBI Taxonomy" id="3122050"/>
    <lineage>
        <taxon>Bacteria</taxon>
        <taxon>Bacillati</taxon>
        <taxon>Actinomycetota</taxon>
        <taxon>Actinomycetes</taxon>
        <taxon>Micrococcales</taxon>
        <taxon>Microbacteriaceae</taxon>
        <taxon>Microbacterium</taxon>
    </lineage>
</organism>
<dbReference type="Gene3D" id="3.40.50.720">
    <property type="entry name" value="NAD(P)-binding Rossmann-like Domain"/>
    <property type="match status" value="1"/>
</dbReference>
<evidence type="ECO:0000256" key="12">
    <source>
        <dbReference type="PIRNR" id="PIRNR025648"/>
    </source>
</evidence>
<feature type="domain" description="Meso-diaminopimelate D-dehydrogenase C-terminal" evidence="13">
    <location>
        <begin position="124"/>
        <end position="277"/>
    </location>
</feature>
<evidence type="ECO:0000256" key="6">
    <source>
        <dbReference type="ARBA" id="ARBA00022605"/>
    </source>
</evidence>
<name>A0ABU8L7I4_9MICO</name>
<evidence type="ECO:0000256" key="4">
    <source>
        <dbReference type="ARBA" id="ARBA00012080"/>
    </source>
</evidence>
<evidence type="ECO:0000256" key="10">
    <source>
        <dbReference type="ARBA" id="ARBA00023154"/>
    </source>
</evidence>
<dbReference type="RefSeq" id="WP_337330620.1">
    <property type="nucleotide sequence ID" value="NZ_JBBDGM010000001.1"/>
</dbReference>
<dbReference type="GO" id="GO:0047850">
    <property type="term" value="F:diaminopimelate dehydrogenase activity"/>
    <property type="evidence" value="ECO:0007669"/>
    <property type="project" value="UniProtKB-EC"/>
</dbReference>
<comment type="catalytic activity">
    <reaction evidence="11 12">
        <text>meso-2,6-diaminopimelate + NADP(+) + H2O = (S)-2-amino-6-oxoheptanedioate + NH4(+) + NADPH + H(+)</text>
        <dbReference type="Rhea" id="RHEA:13561"/>
        <dbReference type="ChEBI" id="CHEBI:15377"/>
        <dbReference type="ChEBI" id="CHEBI:15378"/>
        <dbReference type="ChEBI" id="CHEBI:28938"/>
        <dbReference type="ChEBI" id="CHEBI:57783"/>
        <dbReference type="ChEBI" id="CHEBI:57791"/>
        <dbReference type="ChEBI" id="CHEBI:58349"/>
        <dbReference type="ChEBI" id="CHEBI:58556"/>
        <dbReference type="EC" id="1.4.1.16"/>
    </reaction>
</comment>
<dbReference type="Pfam" id="PF16654">
    <property type="entry name" value="DAPDH_C"/>
    <property type="match status" value="1"/>
</dbReference>
<evidence type="ECO:0000256" key="3">
    <source>
        <dbReference type="ARBA" id="ARBA00011738"/>
    </source>
</evidence>
<keyword evidence="8 12" id="KW-0220">Diaminopimelate biosynthesis</keyword>
<comment type="similarity">
    <text evidence="2 12">Belongs to the diaminopimelate dehydrogenase family.</text>
</comment>
<evidence type="ECO:0000256" key="1">
    <source>
        <dbReference type="ARBA" id="ARBA00004896"/>
    </source>
</evidence>
<accession>A0ABU8L7I4</accession>
<protein>
    <recommendedName>
        <fullName evidence="5 12">Meso-diaminopimelate D-dehydrogenase</fullName>
        <shortName evidence="12">DAPDH</shortName>
        <shortName evidence="12">Meso-DAP dehydrogenase</shortName>
        <ecNumber evidence="4 12">1.4.1.16</ecNumber>
    </recommendedName>
</protein>
<evidence type="ECO:0000256" key="5">
    <source>
        <dbReference type="ARBA" id="ARBA00021654"/>
    </source>
</evidence>
<dbReference type="InterPro" id="IPR032094">
    <property type="entry name" value="Meso-DAP_DH_C"/>
</dbReference>
<comment type="function">
    <text evidence="12">Catalyzes the reversible NADPH-dependent reductive amination of L-2-amino-6-oxopimelate, the acyclic form of L-tetrahydrodipicolinate, to generate the meso compound, D,L-2,6-diaminopimelate.</text>
</comment>
<keyword evidence="10 12" id="KW-0457">Lysine biosynthesis</keyword>
<evidence type="ECO:0000313" key="14">
    <source>
        <dbReference type="EMBL" id="MEJ1086941.1"/>
    </source>
</evidence>
<dbReference type="SUPFAM" id="SSF55347">
    <property type="entry name" value="Glyceraldehyde-3-phosphate dehydrogenase-like, C-terminal domain"/>
    <property type="match status" value="1"/>
</dbReference>
<comment type="subunit">
    <text evidence="3 12">Homodimer.</text>
</comment>
<dbReference type="SUPFAM" id="SSF51735">
    <property type="entry name" value="NAD(P)-binding Rossmann-fold domains"/>
    <property type="match status" value="1"/>
</dbReference>
<comment type="pathway">
    <text evidence="1 12">Amino-acid biosynthesis; L-lysine biosynthesis via DAP pathway; DL-2,6-diaminopimelate from (S)-tetrahydrodipicolinate: step 1/1.</text>
</comment>
<dbReference type="EC" id="1.4.1.16" evidence="4 12"/>
<dbReference type="Gene3D" id="3.30.360.10">
    <property type="entry name" value="Dihydrodipicolinate Reductase, domain 2"/>
    <property type="match status" value="1"/>
</dbReference>
<evidence type="ECO:0000256" key="8">
    <source>
        <dbReference type="ARBA" id="ARBA00022915"/>
    </source>
</evidence>
<reference evidence="14 15" key="1">
    <citation type="submission" date="2024-02" db="EMBL/GenBank/DDBJ databases">
        <authorList>
            <person name="Saticioglu I.B."/>
        </authorList>
    </citation>
    <scope>NUCLEOTIDE SEQUENCE [LARGE SCALE GENOMIC DNA]</scope>
    <source>
        <strain evidence="14 15">Mu-80</strain>
    </source>
</reference>
<evidence type="ECO:0000256" key="7">
    <source>
        <dbReference type="ARBA" id="ARBA00022857"/>
    </source>
</evidence>
<evidence type="ECO:0000259" key="13">
    <source>
        <dbReference type="Pfam" id="PF16654"/>
    </source>
</evidence>
<dbReference type="InterPro" id="IPR010190">
    <property type="entry name" value="Diaminopimelate_DH_Ddh"/>
</dbReference>
<evidence type="ECO:0000256" key="11">
    <source>
        <dbReference type="ARBA" id="ARBA00052023"/>
    </source>
</evidence>
<sequence length="328" mass="34977">MRTPIRIGIVGYGNLGRGVERALTLNPDMRLIGVFTRRDPASVATLSPSTAVHPIDALDAQTDDIDVLILCGGSKSDLPEQTPALASVFSVVDSFDTHARIPAHFAAVDAAARAAGTSAIISTGWDPGLFSLQRLYDEAILAQGQTYTFWGRGLSQGHSDAVRRVPGVAAGVQYTIPSEDAIARVRAGEDPELSTREKHTRECFVVLEDGADADAVRETIVTMPDYFEPYDTTVHFISADDLARDHAGVPHGGFVIRSGTTSDSTAQSMEFRLALESNPEFTASVLVAYARAAARLAHAGDHGAKTPFDIAPGLLSPKSPEQLRAELL</sequence>
<keyword evidence="7 12" id="KW-0521">NADP</keyword>
<keyword evidence="9 12" id="KW-0560">Oxidoreductase</keyword>